<dbReference type="PATRIC" id="fig|400092.3.peg.3227"/>
<dbReference type="EMBL" id="CP009621">
    <property type="protein sequence ID" value="AKD04125.1"/>
    <property type="molecule type" value="Genomic_DNA"/>
</dbReference>
<accession>A0A0E3ZF44</accession>
<keyword evidence="2" id="KW-1003">Cell membrane</keyword>
<comment type="subcellular location">
    <subcellularLocation>
        <location evidence="1">Cell membrane</location>
        <topology evidence="1">Multi-pass membrane protein</topology>
    </subcellularLocation>
</comment>
<feature type="transmembrane region" description="Helical" evidence="6">
    <location>
        <begin position="127"/>
        <end position="152"/>
    </location>
</feature>
<evidence type="ECO:0000256" key="5">
    <source>
        <dbReference type="ARBA" id="ARBA00023136"/>
    </source>
</evidence>
<feature type="transmembrane region" description="Helical" evidence="6">
    <location>
        <begin position="52"/>
        <end position="69"/>
    </location>
</feature>
<reference evidence="7 8" key="1">
    <citation type="journal article" date="2015" name="Sci. Rep.">
        <title>Unraveling adaptation of Pontibacter korlensis to radiation and infertility in desert through complete genome and comparative transcriptomic analysis.</title>
        <authorList>
            <person name="Dai J."/>
            <person name="Dai W."/>
            <person name="Qiu C."/>
            <person name="Yang Z."/>
            <person name="Zhang Y."/>
            <person name="Zhou M."/>
            <person name="Zhang L."/>
            <person name="Fang C."/>
            <person name="Gao Q."/>
            <person name="Yang Q."/>
            <person name="Li X."/>
            <person name="Wang Z."/>
            <person name="Wang Z."/>
            <person name="Jia Z."/>
            <person name="Chen X."/>
        </authorList>
    </citation>
    <scope>NUCLEOTIDE SEQUENCE [LARGE SCALE GENOMIC DNA]</scope>
    <source>
        <strain evidence="7 8">X14-1T</strain>
    </source>
</reference>
<dbReference type="Pfam" id="PF03706">
    <property type="entry name" value="LPG_synthase_TM"/>
    <property type="match status" value="1"/>
</dbReference>
<keyword evidence="3 6" id="KW-0812">Transmembrane</keyword>
<dbReference type="KEGG" id="pko:PKOR_14765"/>
<proteinExistence type="predicted"/>
<dbReference type="RefSeq" id="WP_046311732.1">
    <property type="nucleotide sequence ID" value="NZ_CBCSCY010000025.1"/>
</dbReference>
<evidence type="ECO:0000256" key="1">
    <source>
        <dbReference type="ARBA" id="ARBA00004651"/>
    </source>
</evidence>
<keyword evidence="4 6" id="KW-1133">Transmembrane helix</keyword>
<organism evidence="7 8">
    <name type="scientific">Pontibacter korlensis</name>
    <dbReference type="NCBI Taxonomy" id="400092"/>
    <lineage>
        <taxon>Bacteria</taxon>
        <taxon>Pseudomonadati</taxon>
        <taxon>Bacteroidota</taxon>
        <taxon>Cytophagia</taxon>
        <taxon>Cytophagales</taxon>
        <taxon>Hymenobacteraceae</taxon>
        <taxon>Pontibacter</taxon>
    </lineage>
</organism>
<evidence type="ECO:0008006" key="9">
    <source>
        <dbReference type="Google" id="ProtNLM"/>
    </source>
</evidence>
<keyword evidence="5 6" id="KW-0472">Membrane</keyword>
<dbReference type="STRING" id="400092.PKOR_14765"/>
<dbReference type="InterPro" id="IPR022791">
    <property type="entry name" value="L-PG_synthase/AglD"/>
</dbReference>
<evidence type="ECO:0000256" key="2">
    <source>
        <dbReference type="ARBA" id="ARBA00022475"/>
    </source>
</evidence>
<feature type="transmembrane region" description="Helical" evidence="6">
    <location>
        <begin position="219"/>
        <end position="243"/>
    </location>
</feature>
<dbReference type="OrthoDB" id="1121314at2"/>
<evidence type="ECO:0000313" key="7">
    <source>
        <dbReference type="EMBL" id="AKD04125.1"/>
    </source>
</evidence>
<evidence type="ECO:0000313" key="8">
    <source>
        <dbReference type="Proteomes" id="UP000033109"/>
    </source>
</evidence>
<dbReference type="HOGENOM" id="CLU_069763_0_0_10"/>
<sequence>MNINLHKRFLLLLGKALVVGLTLFLLYQAVFTAPDTLLSWGEILRQATQSELRYLLLIAAILIPVNWGFEARKWQLLGQKLEKISFLRAYRAVMVGLTLGFITPNRLGDYAGRVLELKSQQRLEAIGAIFIGRFCQLVATVLAGSGGLLYFILIFGWPVYPAVSLSLFVLLLGVCVAMLLLLYNARAMVAVVAAIPLLRSFVPYVSIMSTYTSREVTKLLWLSLGRYTVFLVQFVLLLILFNIELNPLQYLSGVSGTFFLKSVVPSVSLLSDLGVRELSAMYLFSLLGQARLQVLSASLSLWLLNIAVPSAIGLFFVLRLRLARKGVAV</sequence>
<evidence type="ECO:0000256" key="6">
    <source>
        <dbReference type="SAM" id="Phobius"/>
    </source>
</evidence>
<feature type="transmembrane region" description="Helical" evidence="6">
    <location>
        <begin position="12"/>
        <end position="32"/>
    </location>
</feature>
<keyword evidence="8" id="KW-1185">Reference proteome</keyword>
<gene>
    <name evidence="7" type="ORF">PKOR_14765</name>
</gene>
<name>A0A0E3ZF44_9BACT</name>
<evidence type="ECO:0000256" key="3">
    <source>
        <dbReference type="ARBA" id="ARBA00022692"/>
    </source>
</evidence>
<protein>
    <recommendedName>
        <fullName evidence="9">Lysylphosphatidylglycerol synthetase</fullName>
    </recommendedName>
</protein>
<dbReference type="Proteomes" id="UP000033109">
    <property type="component" value="Chromosome"/>
</dbReference>
<feature type="transmembrane region" description="Helical" evidence="6">
    <location>
        <begin position="299"/>
        <end position="318"/>
    </location>
</feature>
<dbReference type="AlphaFoldDB" id="A0A0E3ZF44"/>
<dbReference type="GO" id="GO:0005886">
    <property type="term" value="C:plasma membrane"/>
    <property type="evidence" value="ECO:0007669"/>
    <property type="project" value="UniProtKB-SubCell"/>
</dbReference>
<feature type="transmembrane region" description="Helical" evidence="6">
    <location>
        <begin position="159"/>
        <end position="181"/>
    </location>
</feature>
<evidence type="ECO:0000256" key="4">
    <source>
        <dbReference type="ARBA" id="ARBA00022989"/>
    </source>
</evidence>